<keyword evidence="2 9" id="KW-0121">Carboxypeptidase</keyword>
<keyword evidence="4" id="KW-0378">Hydrolase</keyword>
<dbReference type="Gene3D" id="3.50.30.60">
    <property type="entry name" value="LD-carboxypeptidase A C-terminal domain-like"/>
    <property type="match status" value="1"/>
</dbReference>
<feature type="domain" description="LD-carboxypeptidase N-terminal" evidence="7">
    <location>
        <begin position="73"/>
        <end position="192"/>
    </location>
</feature>
<evidence type="ECO:0000256" key="4">
    <source>
        <dbReference type="ARBA" id="ARBA00022801"/>
    </source>
</evidence>
<evidence type="ECO:0000256" key="2">
    <source>
        <dbReference type="ARBA" id="ARBA00022645"/>
    </source>
</evidence>
<sequence>MATSRKSPASTTATQQQDSQHHAHAHGQGPAHQVHVHDEHCSHEHGHHDHHNHVHSADGSCCGHDHSHGGRHVYIYSPSGAVRDKAAFKRGIKQLEALGHEVEVDTDALASSQRFAGDDATRLAAIHRAAASGADVALISRGGYGLTRILPGIKYKTVAKAIANGTKFVGLSDFTAFQLAMLAQTGSVTWAGPALNADFGVDSKKTGEPVDDIMLDCFEDLLSGQGEGAGWQMPRIGELPNGKPQLKDFYVPGGATLWGGNLAVLVSLLGTPYFPQVDGGILFIEDVGEHPYRIERMLTQLLLAGVLQKQKAIVFGQFTEFKLTTHDKGFKLQTVIDWLRMQLKRPVLQGLPFGHVPTKVLLPVGAQVSLSVEGRDALIYWGHV</sequence>
<feature type="compositionally biased region" description="Low complexity" evidence="6">
    <location>
        <begin position="7"/>
        <end position="18"/>
    </location>
</feature>
<dbReference type="PANTHER" id="PTHR30237:SF2">
    <property type="entry name" value="MUREIN TETRAPEPTIDE CARBOXYPEPTIDASE"/>
    <property type="match status" value="1"/>
</dbReference>
<dbReference type="InterPro" id="IPR040449">
    <property type="entry name" value="Peptidase_S66_N"/>
</dbReference>
<comment type="similarity">
    <text evidence="1">Belongs to the peptidase S66 family.</text>
</comment>
<accession>A0A076PRJ1</accession>
<evidence type="ECO:0000256" key="5">
    <source>
        <dbReference type="ARBA" id="ARBA00022825"/>
    </source>
</evidence>
<dbReference type="InterPro" id="IPR027478">
    <property type="entry name" value="LdcA_N"/>
</dbReference>
<dbReference type="Pfam" id="PF17676">
    <property type="entry name" value="Peptidase_S66C"/>
    <property type="match status" value="1"/>
</dbReference>
<dbReference type="SUPFAM" id="SSF141986">
    <property type="entry name" value="LD-carboxypeptidase A C-terminal domain-like"/>
    <property type="match status" value="1"/>
</dbReference>
<dbReference type="MEROPS" id="S66.002"/>
<evidence type="ECO:0000256" key="1">
    <source>
        <dbReference type="ARBA" id="ARBA00010233"/>
    </source>
</evidence>
<organism evidence="9 10">
    <name type="scientific">Comamonas testosteroni TK102</name>
    <dbReference type="NCBI Taxonomy" id="1392005"/>
    <lineage>
        <taxon>Bacteria</taxon>
        <taxon>Pseudomonadati</taxon>
        <taxon>Pseudomonadota</taxon>
        <taxon>Betaproteobacteria</taxon>
        <taxon>Burkholderiales</taxon>
        <taxon>Comamonadaceae</taxon>
        <taxon>Comamonas</taxon>
    </lineage>
</organism>
<dbReference type="AlphaFoldDB" id="A0A076PRJ1"/>
<evidence type="ECO:0000256" key="6">
    <source>
        <dbReference type="SAM" id="MobiDB-lite"/>
    </source>
</evidence>
<gene>
    <name evidence="9" type="ORF">O987_10945</name>
</gene>
<evidence type="ECO:0000313" key="10">
    <source>
        <dbReference type="Proteomes" id="UP000028782"/>
    </source>
</evidence>
<dbReference type="EMBL" id="CP006704">
    <property type="protein sequence ID" value="AIJ46310.1"/>
    <property type="molecule type" value="Genomic_DNA"/>
</dbReference>
<keyword evidence="3" id="KW-0645">Protease</keyword>
<evidence type="ECO:0000259" key="7">
    <source>
        <dbReference type="Pfam" id="PF02016"/>
    </source>
</evidence>
<reference evidence="9 10" key="1">
    <citation type="journal article" date="2014" name="Genome Announc.">
        <title>Complete Genome Sequence of Polychlorinated Biphenyl Degrader Comamonas testosteroni TK102 (NBRC 109938).</title>
        <authorList>
            <person name="Fukuda K."/>
            <person name="Hosoyama A."/>
            <person name="Tsuchikane K."/>
            <person name="Ohji S."/>
            <person name="Yamazoe A."/>
            <person name="Fujita N."/>
            <person name="Shintani M."/>
            <person name="Kimbara K."/>
        </authorList>
    </citation>
    <scope>NUCLEOTIDE SEQUENCE [LARGE SCALE GENOMIC DNA]</scope>
    <source>
        <strain evidence="9">TK102</strain>
    </source>
</reference>
<dbReference type="KEGG" id="ctes:O987_10945"/>
<proteinExistence type="inferred from homology"/>
<keyword evidence="5" id="KW-0720">Serine protease</keyword>
<name>A0A076PRJ1_COMTE</name>
<evidence type="ECO:0000256" key="3">
    <source>
        <dbReference type="ARBA" id="ARBA00022670"/>
    </source>
</evidence>
<dbReference type="Proteomes" id="UP000028782">
    <property type="component" value="Chromosome"/>
</dbReference>
<dbReference type="Pfam" id="PF02016">
    <property type="entry name" value="Peptidase_S66"/>
    <property type="match status" value="1"/>
</dbReference>
<feature type="compositionally biased region" description="Basic and acidic residues" evidence="6">
    <location>
        <begin position="35"/>
        <end position="47"/>
    </location>
</feature>
<dbReference type="InterPro" id="IPR027461">
    <property type="entry name" value="Carboxypeptidase_A_C_sf"/>
</dbReference>
<dbReference type="GO" id="GO:0008236">
    <property type="term" value="F:serine-type peptidase activity"/>
    <property type="evidence" value="ECO:0007669"/>
    <property type="project" value="UniProtKB-KW"/>
</dbReference>
<dbReference type="InterPro" id="IPR029062">
    <property type="entry name" value="Class_I_gatase-like"/>
</dbReference>
<dbReference type="CDD" id="cd07025">
    <property type="entry name" value="Peptidase_S66"/>
    <property type="match status" value="1"/>
</dbReference>
<dbReference type="Gene3D" id="3.40.50.10740">
    <property type="entry name" value="Class I glutamine amidotransferase-like"/>
    <property type="match status" value="1"/>
</dbReference>
<protein>
    <submittedName>
        <fullName evidence="9">Muramoyltetrapeptide carboxypeptidase</fullName>
    </submittedName>
</protein>
<dbReference type="GO" id="GO:0004180">
    <property type="term" value="F:carboxypeptidase activity"/>
    <property type="evidence" value="ECO:0007669"/>
    <property type="project" value="UniProtKB-KW"/>
</dbReference>
<evidence type="ECO:0000313" key="9">
    <source>
        <dbReference type="EMBL" id="AIJ46310.1"/>
    </source>
</evidence>
<dbReference type="InterPro" id="IPR003507">
    <property type="entry name" value="S66_fam"/>
</dbReference>
<dbReference type="SUPFAM" id="SSF52317">
    <property type="entry name" value="Class I glutamine amidotransferase-like"/>
    <property type="match status" value="1"/>
</dbReference>
<dbReference type="GO" id="GO:0006508">
    <property type="term" value="P:proteolysis"/>
    <property type="evidence" value="ECO:0007669"/>
    <property type="project" value="UniProtKB-KW"/>
</dbReference>
<evidence type="ECO:0000259" key="8">
    <source>
        <dbReference type="Pfam" id="PF17676"/>
    </source>
</evidence>
<feature type="domain" description="LD-carboxypeptidase C-terminal" evidence="8">
    <location>
        <begin position="256"/>
        <end position="370"/>
    </location>
</feature>
<feature type="region of interest" description="Disordered" evidence="6">
    <location>
        <begin position="1"/>
        <end position="58"/>
    </location>
</feature>
<dbReference type="InterPro" id="IPR040921">
    <property type="entry name" value="Peptidase_S66C"/>
</dbReference>
<dbReference type="HOGENOM" id="CLU_034346_0_0_4"/>
<dbReference type="PANTHER" id="PTHR30237">
    <property type="entry name" value="MURAMOYLTETRAPEPTIDE CARBOXYPEPTIDASE"/>
    <property type="match status" value="1"/>
</dbReference>